<dbReference type="AlphaFoldDB" id="A0A319D3X5"/>
<sequence length="75" mass="8246">MWFKWQLLPRVSSQVRILPSILLPSFSSFSLGPSIPTLARSHSLLHHGSGTACLPALLVPYPFSRLCSKQLDGSL</sequence>
<dbReference type="EMBL" id="KZ821694">
    <property type="protein sequence ID" value="PYH82588.1"/>
    <property type="molecule type" value="Genomic_DNA"/>
</dbReference>
<evidence type="ECO:0000313" key="2">
    <source>
        <dbReference type="Proteomes" id="UP000248340"/>
    </source>
</evidence>
<gene>
    <name evidence="1" type="ORF">BO82DRAFT_353553</name>
</gene>
<proteinExistence type="predicted"/>
<protein>
    <submittedName>
        <fullName evidence="1">Uncharacterized protein</fullName>
    </submittedName>
</protein>
<dbReference type="Proteomes" id="UP000248340">
    <property type="component" value="Unassembled WGS sequence"/>
</dbReference>
<name>A0A319D3X5_9EURO</name>
<keyword evidence="2" id="KW-1185">Reference proteome</keyword>
<evidence type="ECO:0000313" key="1">
    <source>
        <dbReference type="EMBL" id="PYH82588.1"/>
    </source>
</evidence>
<reference evidence="1 2" key="1">
    <citation type="submission" date="2016-12" db="EMBL/GenBank/DDBJ databases">
        <title>The genomes of Aspergillus section Nigri reveals drivers in fungal speciation.</title>
        <authorList>
            <consortium name="DOE Joint Genome Institute"/>
            <person name="Vesth T.C."/>
            <person name="Nybo J."/>
            <person name="Theobald S."/>
            <person name="Brandl J."/>
            <person name="Frisvad J.C."/>
            <person name="Nielsen K.F."/>
            <person name="Lyhne E.K."/>
            <person name="Kogle M.E."/>
            <person name="Kuo A."/>
            <person name="Riley R."/>
            <person name="Clum A."/>
            <person name="Nolan M."/>
            <person name="Lipzen A."/>
            <person name="Salamov A."/>
            <person name="Henrissat B."/>
            <person name="Wiebenga A."/>
            <person name="De Vries R.P."/>
            <person name="Grigoriev I.V."/>
            <person name="Mortensen U.H."/>
            <person name="Andersen M.R."/>
            <person name="Baker S.E."/>
        </authorList>
    </citation>
    <scope>NUCLEOTIDE SEQUENCE [LARGE SCALE GENOMIC DNA]</scope>
    <source>
        <strain evidence="1 2">CBS 121591</strain>
    </source>
</reference>
<dbReference type="GeneID" id="37137726"/>
<dbReference type="VEuPathDB" id="FungiDB:BO82DRAFT_353553"/>
<accession>A0A319D3X5</accession>
<organism evidence="1 2">
    <name type="scientific">Aspergillus uvarum CBS 121591</name>
    <dbReference type="NCBI Taxonomy" id="1448315"/>
    <lineage>
        <taxon>Eukaryota</taxon>
        <taxon>Fungi</taxon>
        <taxon>Dikarya</taxon>
        <taxon>Ascomycota</taxon>
        <taxon>Pezizomycotina</taxon>
        <taxon>Eurotiomycetes</taxon>
        <taxon>Eurotiomycetidae</taxon>
        <taxon>Eurotiales</taxon>
        <taxon>Aspergillaceae</taxon>
        <taxon>Aspergillus</taxon>
        <taxon>Aspergillus subgen. Circumdati</taxon>
    </lineage>
</organism>
<dbReference type="RefSeq" id="XP_025492788.1">
    <property type="nucleotide sequence ID" value="XM_025634985.1"/>
</dbReference>